<dbReference type="SUPFAM" id="SSF51735">
    <property type="entry name" value="NAD(P)-binding Rossmann-fold domains"/>
    <property type="match status" value="1"/>
</dbReference>
<dbReference type="PANTHER" id="PTHR10996:SF178">
    <property type="entry name" value="2-HYDROXYACID DEHYDROGENASE YGL185C-RELATED"/>
    <property type="match status" value="1"/>
</dbReference>
<dbReference type="SUPFAM" id="SSF52283">
    <property type="entry name" value="Formate/glycerate dehydrogenase catalytic domain-like"/>
    <property type="match status" value="1"/>
</dbReference>
<sequence>MSRRPTALFAMDAPNLPLLFPPDLLARLRELLDIDPACVVTDFGDPGPRARLPEVEVLVTGWGCPPLDDRALGALPRLRTVLHTGGTVKWLLPPESRARGLTVSSAAAQNALPVAEYTLGMILLLGKGAFAAREHHGADRHRMPGPALGEVGNMGRRVGIIGASAVGRRVIELLRPFDFEVLLYDPYVDAAGARSLGVRKSGLDDLLAGSSIVSVHAPATPETRRMIDAARLALMPDGSSLINTARGSLVDTEALVRELATGRLTAVLDVTDPEPLPADSPLFDLPNAILTPHIAGSQGNELRRLGAAVVDEAERLHTGAPLAHRVEFARLDRTA</sequence>
<keyword evidence="1" id="KW-0560">Oxidoreductase</keyword>
<reference evidence="4 5" key="1">
    <citation type="journal article" date="2019" name="Int. J. Syst. Evol. Microbiol.">
        <title>The Global Catalogue of Microorganisms (GCM) 10K type strain sequencing project: providing services to taxonomists for standard genome sequencing and annotation.</title>
        <authorList>
            <consortium name="The Broad Institute Genomics Platform"/>
            <consortium name="The Broad Institute Genome Sequencing Center for Infectious Disease"/>
            <person name="Wu L."/>
            <person name="Ma J."/>
        </authorList>
    </citation>
    <scope>NUCLEOTIDE SEQUENCE [LARGE SCALE GENOMIC DNA]</scope>
    <source>
        <strain evidence="4 5">JCM 15481</strain>
    </source>
</reference>
<dbReference type="EMBL" id="BAAAPF010000012">
    <property type="protein sequence ID" value="GAA2111289.1"/>
    <property type="molecule type" value="Genomic_DNA"/>
</dbReference>
<evidence type="ECO:0000313" key="4">
    <source>
        <dbReference type="EMBL" id="GAA2111289.1"/>
    </source>
</evidence>
<accession>A0ABN2XJ91</accession>
<evidence type="ECO:0000256" key="1">
    <source>
        <dbReference type="ARBA" id="ARBA00023002"/>
    </source>
</evidence>
<dbReference type="InterPro" id="IPR036291">
    <property type="entry name" value="NAD(P)-bd_dom_sf"/>
</dbReference>
<evidence type="ECO:0000313" key="5">
    <source>
        <dbReference type="Proteomes" id="UP001500443"/>
    </source>
</evidence>
<evidence type="ECO:0000259" key="3">
    <source>
        <dbReference type="Pfam" id="PF02826"/>
    </source>
</evidence>
<dbReference type="Gene3D" id="3.40.50.720">
    <property type="entry name" value="NAD(P)-binding Rossmann-like Domain"/>
    <property type="match status" value="2"/>
</dbReference>
<evidence type="ECO:0000256" key="2">
    <source>
        <dbReference type="ARBA" id="ARBA00023027"/>
    </source>
</evidence>
<dbReference type="InterPro" id="IPR006140">
    <property type="entry name" value="D-isomer_DH_NAD-bd"/>
</dbReference>
<name>A0ABN2XJ91_9ACTN</name>
<comment type="caution">
    <text evidence="4">The sequence shown here is derived from an EMBL/GenBank/DDBJ whole genome shotgun (WGS) entry which is preliminary data.</text>
</comment>
<dbReference type="CDD" id="cd12167">
    <property type="entry name" value="2-Hacid_dh_8"/>
    <property type="match status" value="1"/>
</dbReference>
<feature type="domain" description="D-isomer specific 2-hydroxyacid dehydrogenase NAD-binding" evidence="3">
    <location>
        <begin position="151"/>
        <end position="295"/>
    </location>
</feature>
<protein>
    <submittedName>
        <fullName evidence="4">Hydroxyacid dehydrogenase</fullName>
    </submittedName>
</protein>
<dbReference type="InterPro" id="IPR050223">
    <property type="entry name" value="D-isomer_2-hydroxyacid_DH"/>
</dbReference>
<keyword evidence="2" id="KW-0520">NAD</keyword>
<dbReference type="PANTHER" id="PTHR10996">
    <property type="entry name" value="2-HYDROXYACID DEHYDROGENASE-RELATED"/>
    <property type="match status" value="1"/>
</dbReference>
<keyword evidence="5" id="KW-1185">Reference proteome</keyword>
<dbReference type="Proteomes" id="UP001500443">
    <property type="component" value="Unassembled WGS sequence"/>
</dbReference>
<gene>
    <name evidence="4" type="ORF">GCM10009802_08850</name>
</gene>
<proteinExistence type="predicted"/>
<dbReference type="RefSeq" id="WP_344288046.1">
    <property type="nucleotide sequence ID" value="NZ_BAAAPF010000012.1"/>
</dbReference>
<organism evidence="4 5">
    <name type="scientific">Streptomyces synnematoformans</name>
    <dbReference type="NCBI Taxonomy" id="415721"/>
    <lineage>
        <taxon>Bacteria</taxon>
        <taxon>Bacillati</taxon>
        <taxon>Actinomycetota</taxon>
        <taxon>Actinomycetes</taxon>
        <taxon>Kitasatosporales</taxon>
        <taxon>Streptomycetaceae</taxon>
        <taxon>Streptomyces</taxon>
    </lineage>
</organism>
<dbReference type="Pfam" id="PF02826">
    <property type="entry name" value="2-Hacid_dh_C"/>
    <property type="match status" value="1"/>
</dbReference>